<reference evidence="1 2" key="1">
    <citation type="journal article" date="2014" name="Am. J. Bot.">
        <title>Genome assembly and annotation for red clover (Trifolium pratense; Fabaceae).</title>
        <authorList>
            <person name="Istvanek J."/>
            <person name="Jaros M."/>
            <person name="Krenek A."/>
            <person name="Repkova J."/>
        </authorList>
    </citation>
    <scope>NUCLEOTIDE SEQUENCE [LARGE SCALE GENOMIC DNA]</scope>
    <source>
        <strain evidence="2">cv. Tatra</strain>
        <tissue evidence="1">Young leaves</tissue>
    </source>
</reference>
<proteinExistence type="predicted"/>
<sequence>MDGKMRMVDEESWMEKDRRRKMERGQMERYGERRQMERYGESWMERDR</sequence>
<evidence type="ECO:0000313" key="1">
    <source>
        <dbReference type="EMBL" id="PNX91848.1"/>
    </source>
</evidence>
<dbReference type="Proteomes" id="UP000236291">
    <property type="component" value="Unassembled WGS sequence"/>
</dbReference>
<dbReference type="AlphaFoldDB" id="A0A2K3MM37"/>
<protein>
    <submittedName>
        <fullName evidence="1">Uncharacterized protein</fullName>
    </submittedName>
</protein>
<organism evidence="1 2">
    <name type="scientific">Trifolium pratense</name>
    <name type="common">Red clover</name>
    <dbReference type="NCBI Taxonomy" id="57577"/>
    <lineage>
        <taxon>Eukaryota</taxon>
        <taxon>Viridiplantae</taxon>
        <taxon>Streptophyta</taxon>
        <taxon>Embryophyta</taxon>
        <taxon>Tracheophyta</taxon>
        <taxon>Spermatophyta</taxon>
        <taxon>Magnoliopsida</taxon>
        <taxon>eudicotyledons</taxon>
        <taxon>Gunneridae</taxon>
        <taxon>Pentapetalae</taxon>
        <taxon>rosids</taxon>
        <taxon>fabids</taxon>
        <taxon>Fabales</taxon>
        <taxon>Fabaceae</taxon>
        <taxon>Papilionoideae</taxon>
        <taxon>50 kb inversion clade</taxon>
        <taxon>NPAAA clade</taxon>
        <taxon>Hologalegina</taxon>
        <taxon>IRL clade</taxon>
        <taxon>Trifolieae</taxon>
        <taxon>Trifolium</taxon>
    </lineage>
</organism>
<reference evidence="1 2" key="2">
    <citation type="journal article" date="2017" name="Front. Plant Sci.">
        <title>Gene Classification and Mining of Molecular Markers Useful in Red Clover (Trifolium pratense) Breeding.</title>
        <authorList>
            <person name="Istvanek J."/>
            <person name="Dluhosova J."/>
            <person name="Dluhos P."/>
            <person name="Patkova L."/>
            <person name="Nedelnik J."/>
            <person name="Repkova J."/>
        </authorList>
    </citation>
    <scope>NUCLEOTIDE SEQUENCE [LARGE SCALE GENOMIC DNA]</scope>
    <source>
        <strain evidence="2">cv. Tatra</strain>
        <tissue evidence="1">Young leaves</tissue>
    </source>
</reference>
<accession>A0A2K3MM37</accession>
<name>A0A2K3MM37_TRIPR</name>
<dbReference type="EMBL" id="ASHM01010057">
    <property type="protein sequence ID" value="PNX91848.1"/>
    <property type="molecule type" value="Genomic_DNA"/>
</dbReference>
<evidence type="ECO:0000313" key="2">
    <source>
        <dbReference type="Proteomes" id="UP000236291"/>
    </source>
</evidence>
<gene>
    <name evidence="1" type="ORF">L195_g014973</name>
</gene>
<comment type="caution">
    <text evidence="1">The sequence shown here is derived from an EMBL/GenBank/DDBJ whole genome shotgun (WGS) entry which is preliminary data.</text>
</comment>